<dbReference type="Pfam" id="PF12801">
    <property type="entry name" value="Fer4_5"/>
    <property type="match status" value="2"/>
</dbReference>
<protein>
    <recommendedName>
        <fullName evidence="2">4Fe-4S ferredoxin-type domain-containing protein</fullName>
    </recommendedName>
</protein>
<sequence length="278" mass="31410">MVRTKPREELYGILTCISVRIENSRYHTQNTGGSQAPLPAEPSLPCGIGMSGRSVEPEGTESAHRRPRAMHQLWKMHPLLLPQGIGDGESMNRKGLLPNLFYITLAYFALGIISILFANLALLCMALPFILLAKAKKKLWCQTYCPRASLLNAAGRKKKWRKNPAFITNGRLRRIMLWYFGLNLLFITGSTVQVALGRMEAMPYIRLFIAIELFSLPQLLTVQAPLFLIHLSYRFYGMMASTTLLALVLSRIYRPRIWCAVCPIGTLSDSALRLERRT</sequence>
<dbReference type="AlphaFoldDB" id="A0A644WFF4"/>
<feature type="transmembrane region" description="Helical" evidence="1">
    <location>
        <begin position="208"/>
        <end position="229"/>
    </location>
</feature>
<accession>A0A644WFF4</accession>
<feature type="transmembrane region" description="Helical" evidence="1">
    <location>
        <begin position="100"/>
        <end position="130"/>
    </location>
</feature>
<dbReference type="InterPro" id="IPR017896">
    <property type="entry name" value="4Fe4S_Fe-S-bd"/>
</dbReference>
<organism evidence="3">
    <name type="scientific">bioreactor metagenome</name>
    <dbReference type="NCBI Taxonomy" id="1076179"/>
    <lineage>
        <taxon>unclassified sequences</taxon>
        <taxon>metagenomes</taxon>
        <taxon>ecological metagenomes</taxon>
    </lineage>
</organism>
<feature type="transmembrane region" description="Helical" evidence="1">
    <location>
        <begin position="176"/>
        <end position="196"/>
    </location>
</feature>
<feature type="domain" description="4Fe-4S ferredoxin-type" evidence="2">
    <location>
        <begin position="120"/>
        <end position="162"/>
    </location>
</feature>
<keyword evidence="1" id="KW-1133">Transmembrane helix</keyword>
<keyword evidence="1" id="KW-0472">Membrane</keyword>
<feature type="domain" description="4Fe-4S ferredoxin-type" evidence="2">
    <location>
        <begin position="239"/>
        <end position="273"/>
    </location>
</feature>
<name>A0A644WFF4_9ZZZZ</name>
<proteinExistence type="predicted"/>
<dbReference type="EMBL" id="VSSQ01000852">
    <property type="protein sequence ID" value="MPM02211.1"/>
    <property type="molecule type" value="Genomic_DNA"/>
</dbReference>
<reference evidence="3" key="1">
    <citation type="submission" date="2019-08" db="EMBL/GenBank/DDBJ databases">
        <authorList>
            <person name="Kucharzyk K."/>
            <person name="Murdoch R.W."/>
            <person name="Higgins S."/>
            <person name="Loffler F."/>
        </authorList>
    </citation>
    <scope>NUCLEOTIDE SEQUENCE</scope>
</reference>
<evidence type="ECO:0000313" key="3">
    <source>
        <dbReference type="EMBL" id="MPM02211.1"/>
    </source>
</evidence>
<evidence type="ECO:0000256" key="1">
    <source>
        <dbReference type="SAM" id="Phobius"/>
    </source>
</evidence>
<gene>
    <name evidence="3" type="ORF">SDC9_48456</name>
</gene>
<comment type="caution">
    <text evidence="3">The sequence shown here is derived from an EMBL/GenBank/DDBJ whole genome shotgun (WGS) entry which is preliminary data.</text>
</comment>
<keyword evidence="1" id="KW-0812">Transmembrane</keyword>
<evidence type="ECO:0000259" key="2">
    <source>
        <dbReference type="Pfam" id="PF12801"/>
    </source>
</evidence>